<protein>
    <submittedName>
        <fullName evidence="11">Nuclease HARBI1</fullName>
    </submittedName>
</protein>
<keyword evidence="10" id="KW-1185">Reference proteome</keyword>
<evidence type="ECO:0000256" key="5">
    <source>
        <dbReference type="ARBA" id="ARBA00022723"/>
    </source>
</evidence>
<dbReference type="Proteomes" id="UP000515152">
    <property type="component" value="Chromosome 15"/>
</dbReference>
<evidence type="ECO:0000256" key="4">
    <source>
        <dbReference type="ARBA" id="ARBA00022722"/>
    </source>
</evidence>
<evidence type="ECO:0000256" key="8">
    <source>
        <dbReference type="SAM" id="MobiDB-lite"/>
    </source>
</evidence>
<dbReference type="InterPro" id="IPR027806">
    <property type="entry name" value="HARBI1_dom"/>
</dbReference>
<comment type="subcellular location">
    <subcellularLocation>
        <location evidence="2">Nucleus</location>
    </subcellularLocation>
</comment>
<proteinExistence type="inferred from homology"/>
<feature type="domain" description="DDE Tnp4" evidence="9">
    <location>
        <begin position="177"/>
        <end position="330"/>
    </location>
</feature>
<evidence type="ECO:0000256" key="1">
    <source>
        <dbReference type="ARBA" id="ARBA00001968"/>
    </source>
</evidence>
<dbReference type="GO" id="GO:0005634">
    <property type="term" value="C:nucleus"/>
    <property type="evidence" value="ECO:0007669"/>
    <property type="project" value="UniProtKB-SubCell"/>
</dbReference>
<evidence type="ECO:0000256" key="7">
    <source>
        <dbReference type="ARBA" id="ARBA00023242"/>
    </source>
</evidence>
<comment type="cofactor">
    <cofactor evidence="1">
        <name>a divalent metal cation</name>
        <dbReference type="ChEBI" id="CHEBI:60240"/>
    </cofactor>
</comment>
<evidence type="ECO:0000256" key="6">
    <source>
        <dbReference type="ARBA" id="ARBA00022801"/>
    </source>
</evidence>
<reference evidence="11" key="1">
    <citation type="submission" date="2025-08" db="UniProtKB">
        <authorList>
            <consortium name="RefSeq"/>
        </authorList>
    </citation>
    <scope>IDENTIFICATION</scope>
</reference>
<dbReference type="GeneID" id="116223844"/>
<gene>
    <name evidence="11" type="primary">LOC116223844</name>
</gene>
<organism evidence="10 11">
    <name type="scientific">Clupea harengus</name>
    <name type="common">Atlantic herring</name>
    <dbReference type="NCBI Taxonomy" id="7950"/>
    <lineage>
        <taxon>Eukaryota</taxon>
        <taxon>Metazoa</taxon>
        <taxon>Chordata</taxon>
        <taxon>Craniata</taxon>
        <taxon>Vertebrata</taxon>
        <taxon>Euteleostomi</taxon>
        <taxon>Actinopterygii</taxon>
        <taxon>Neopterygii</taxon>
        <taxon>Teleostei</taxon>
        <taxon>Clupei</taxon>
        <taxon>Clupeiformes</taxon>
        <taxon>Clupeoidei</taxon>
        <taxon>Clupeidae</taxon>
        <taxon>Clupea</taxon>
    </lineage>
</organism>
<dbReference type="Pfam" id="PF13359">
    <property type="entry name" value="DDE_Tnp_4"/>
    <property type="match status" value="1"/>
</dbReference>
<dbReference type="GO" id="GO:0016787">
    <property type="term" value="F:hydrolase activity"/>
    <property type="evidence" value="ECO:0007669"/>
    <property type="project" value="UniProtKB-KW"/>
</dbReference>
<dbReference type="RefSeq" id="XP_031437883.1">
    <property type="nucleotide sequence ID" value="XM_031582023.2"/>
</dbReference>
<dbReference type="GO" id="GO:0004518">
    <property type="term" value="F:nuclease activity"/>
    <property type="evidence" value="ECO:0007669"/>
    <property type="project" value="UniProtKB-KW"/>
</dbReference>
<dbReference type="PANTHER" id="PTHR22930:SF206">
    <property type="entry name" value="NUCLEASE HARBI1"/>
    <property type="match status" value="1"/>
</dbReference>
<evidence type="ECO:0000313" key="11">
    <source>
        <dbReference type="RefSeq" id="XP_031437883.1"/>
    </source>
</evidence>
<comment type="similarity">
    <text evidence="3">Belongs to the HARBI1 family.</text>
</comment>
<evidence type="ECO:0000256" key="2">
    <source>
        <dbReference type="ARBA" id="ARBA00004123"/>
    </source>
</evidence>
<dbReference type="PANTHER" id="PTHR22930">
    <property type="match status" value="1"/>
</dbReference>
<feature type="region of interest" description="Disordered" evidence="8">
    <location>
        <begin position="348"/>
        <end position="369"/>
    </location>
</feature>
<sequence>MNALLALFLSLVYPFLLPMWKLRYLHTRGRNLRLLAALEMQPPSPRRRCRINVAMPLLALYFDGHSDMRVDFRLTRESFNALMAVLGTDCDHGWGPEISCLVFIFWLASATSYRVVARAFDMPRATVHRLVHRMSGQIAALLYTVVRHPTGEELPRLGARFARLAGSAAFSRVVGAIDGCHIRVKPPAEDAACYFNRKLFHSIQLQAICDDKCKFIDVCVGYPGSVHDARVLKNSPIYYEQSYPPPGYCILGDGGYPCLSQPICLMTPFRQPVRNHLQARYNCCLSKARCVVERSFGILKTRWRSIFLKALEVDVRFVPEVIVCCTVLHNICLTNGDLLEPDADVGRAAEDQPAPEPAPAPPGNVSGAENRERIAIQCYVPDHDYI</sequence>
<keyword evidence="4" id="KW-0540">Nuclease</keyword>
<dbReference type="GO" id="GO:0046872">
    <property type="term" value="F:metal ion binding"/>
    <property type="evidence" value="ECO:0007669"/>
    <property type="project" value="UniProtKB-KW"/>
</dbReference>
<dbReference type="KEGG" id="char:116223844"/>
<evidence type="ECO:0000256" key="3">
    <source>
        <dbReference type="ARBA" id="ARBA00006958"/>
    </source>
</evidence>
<evidence type="ECO:0000313" key="10">
    <source>
        <dbReference type="Proteomes" id="UP000515152"/>
    </source>
</evidence>
<keyword evidence="6" id="KW-0378">Hydrolase</keyword>
<dbReference type="OrthoDB" id="8928178at2759"/>
<dbReference type="InterPro" id="IPR045249">
    <property type="entry name" value="HARBI1-like"/>
</dbReference>
<accession>A0A6P8GFM0</accession>
<keyword evidence="7" id="KW-0539">Nucleus</keyword>
<evidence type="ECO:0000259" key="9">
    <source>
        <dbReference type="Pfam" id="PF13359"/>
    </source>
</evidence>
<name>A0A6P8GFM0_CLUHA</name>
<dbReference type="AlphaFoldDB" id="A0A6P8GFM0"/>
<keyword evidence="5" id="KW-0479">Metal-binding</keyword>